<organism evidence="2">
    <name type="scientific">Pithovirus LCPAC403</name>
    <dbReference type="NCBI Taxonomy" id="2506596"/>
    <lineage>
        <taxon>Viruses</taxon>
        <taxon>Pithoviruses</taxon>
    </lineage>
</organism>
<reference evidence="2" key="1">
    <citation type="journal article" date="2019" name="MBio">
        <title>Virus Genomes from Deep Sea Sediments Expand the Ocean Megavirome and Support Independent Origins of Viral Gigantism.</title>
        <authorList>
            <person name="Backstrom D."/>
            <person name="Yutin N."/>
            <person name="Jorgensen S.L."/>
            <person name="Dharamshi J."/>
            <person name="Homa F."/>
            <person name="Zaremba-Niedwiedzka K."/>
            <person name="Spang A."/>
            <person name="Wolf Y.I."/>
            <person name="Koonin E.V."/>
            <person name="Ettema T.J."/>
        </authorList>
    </citation>
    <scope>NUCLEOTIDE SEQUENCE</scope>
</reference>
<name>A0A481ZBK6_9VIRU</name>
<keyword evidence="1" id="KW-0472">Membrane</keyword>
<evidence type="ECO:0000256" key="1">
    <source>
        <dbReference type="SAM" id="Phobius"/>
    </source>
</evidence>
<keyword evidence="1" id="KW-0812">Transmembrane</keyword>
<proteinExistence type="predicted"/>
<accession>A0A481ZBK6</accession>
<sequence>MNDTGPNGFSVIIIIVFILVALAVFIWVMFIAPSSPEVDDEPDFNALFEESLSTEWVETSSEACLKYTFIFPDQPTLDTETLDNMEGTTFPANTIPLSDEIGAQKFTRVCNQSICTDDMDKEFSQGETQTLYRQCISNQNSEKTLALISVGFDSELPSNMCITQDETSLLLTECDPSDSDQLFSIERMNTQYAKITNKEGLCIVPGNDVIDPSTGENLGLELVMGPCPVNAFVWDLLNSKRYIVPDPTRTNFIAQQILFWNGPTDQTVSAANIVASDPLPMSMSVNPADPESLILSGMSVNSFQDPPDRFNTQILDYSFYLLALSLPTQVIPGDIFFPFFSNLPEIDFPFF</sequence>
<gene>
    <name evidence="2" type="ORF">LCPAC403_04180</name>
</gene>
<protein>
    <submittedName>
        <fullName evidence="2">Membrane protein</fullName>
    </submittedName>
</protein>
<feature type="transmembrane region" description="Helical" evidence="1">
    <location>
        <begin position="12"/>
        <end position="32"/>
    </location>
</feature>
<dbReference type="EMBL" id="MK500593">
    <property type="protein sequence ID" value="QBK93284.1"/>
    <property type="molecule type" value="Genomic_DNA"/>
</dbReference>
<evidence type="ECO:0000313" key="2">
    <source>
        <dbReference type="EMBL" id="QBK93284.1"/>
    </source>
</evidence>
<keyword evidence="1" id="KW-1133">Transmembrane helix</keyword>